<dbReference type="EMBL" id="MU795289">
    <property type="protein sequence ID" value="KAJ3807625.1"/>
    <property type="molecule type" value="Genomic_DNA"/>
</dbReference>
<reference evidence="1" key="1">
    <citation type="submission" date="2022-09" db="EMBL/GenBank/DDBJ databases">
        <title>A Global Phylogenomic Analysis of the Shiitake Genus Lentinula.</title>
        <authorList>
            <consortium name="DOE Joint Genome Institute"/>
            <person name="Sierra-Patev S."/>
            <person name="Min B."/>
            <person name="Naranjo-Ortiz M."/>
            <person name="Looney B."/>
            <person name="Konkel Z."/>
            <person name="Slot J.C."/>
            <person name="Sakamoto Y."/>
            <person name="Steenwyk J.L."/>
            <person name="Rokas A."/>
            <person name="Carro J."/>
            <person name="Camarero S."/>
            <person name="Ferreira P."/>
            <person name="Molpeceres G."/>
            <person name="Ruiz-Duenas F.J."/>
            <person name="Serrano A."/>
            <person name="Henrissat B."/>
            <person name="Drula E."/>
            <person name="Hughes K.W."/>
            <person name="Mata J.L."/>
            <person name="Ishikawa N.K."/>
            <person name="Vargas-Isla R."/>
            <person name="Ushijima S."/>
            <person name="Smith C.A."/>
            <person name="Ahrendt S."/>
            <person name="Andreopoulos W."/>
            <person name="He G."/>
            <person name="Labutti K."/>
            <person name="Lipzen A."/>
            <person name="Ng V."/>
            <person name="Riley R."/>
            <person name="Sandor L."/>
            <person name="Barry K."/>
            <person name="Martinez A.T."/>
            <person name="Xiao Y."/>
            <person name="Gibbons J.G."/>
            <person name="Terashima K."/>
            <person name="Grigoriev I.V."/>
            <person name="Hibbett D.S."/>
        </authorList>
    </citation>
    <scope>NUCLEOTIDE SEQUENCE</scope>
    <source>
        <strain evidence="1">TMI1499</strain>
    </source>
</reference>
<sequence length="91" mass="9945">MLAALASALAPLPNLITVITPLASNVFNVQQEAIAEIIKNLTVYQELTISILGPALPSLAHRVRSALQTQIPLHLRLQIVFRARLDHTPHP</sequence>
<organism evidence="1 2">
    <name type="scientific">Lentinula aff. lateritia</name>
    <dbReference type="NCBI Taxonomy" id="2804960"/>
    <lineage>
        <taxon>Eukaryota</taxon>
        <taxon>Fungi</taxon>
        <taxon>Dikarya</taxon>
        <taxon>Basidiomycota</taxon>
        <taxon>Agaricomycotina</taxon>
        <taxon>Agaricomycetes</taxon>
        <taxon>Agaricomycetidae</taxon>
        <taxon>Agaricales</taxon>
        <taxon>Marasmiineae</taxon>
        <taxon>Omphalotaceae</taxon>
        <taxon>Lentinula</taxon>
    </lineage>
</organism>
<name>A0ACC1TSA0_9AGAR</name>
<protein>
    <submittedName>
        <fullName evidence="1">Uncharacterized protein</fullName>
    </submittedName>
</protein>
<evidence type="ECO:0000313" key="1">
    <source>
        <dbReference type="EMBL" id="KAJ3807625.1"/>
    </source>
</evidence>
<evidence type="ECO:0000313" key="2">
    <source>
        <dbReference type="Proteomes" id="UP001163835"/>
    </source>
</evidence>
<dbReference type="Proteomes" id="UP001163835">
    <property type="component" value="Unassembled WGS sequence"/>
</dbReference>
<comment type="caution">
    <text evidence="1">The sequence shown here is derived from an EMBL/GenBank/DDBJ whole genome shotgun (WGS) entry which is preliminary data.</text>
</comment>
<keyword evidence="2" id="KW-1185">Reference proteome</keyword>
<gene>
    <name evidence="1" type="ORF">F5876DRAFT_79538</name>
</gene>
<accession>A0ACC1TSA0</accession>
<proteinExistence type="predicted"/>